<name>F1ZBR1_9SPHN</name>
<protein>
    <submittedName>
        <fullName evidence="1">Uncharacterized protein</fullName>
    </submittedName>
</protein>
<proteinExistence type="predicted"/>
<keyword evidence="2" id="KW-1185">Reference proteome</keyword>
<dbReference type="HOGENOM" id="CLU_3064073_0_0_5"/>
<dbReference type="EMBL" id="AEWJ01000051">
    <property type="protein sequence ID" value="EGD58014.1"/>
    <property type="molecule type" value="Genomic_DNA"/>
</dbReference>
<organism evidence="1 2">
    <name type="scientific">Novosphingobium nitrogenifigens DSM 19370</name>
    <dbReference type="NCBI Taxonomy" id="983920"/>
    <lineage>
        <taxon>Bacteria</taxon>
        <taxon>Pseudomonadati</taxon>
        <taxon>Pseudomonadota</taxon>
        <taxon>Alphaproteobacteria</taxon>
        <taxon>Sphingomonadales</taxon>
        <taxon>Sphingomonadaceae</taxon>
        <taxon>Novosphingobium</taxon>
    </lineage>
</organism>
<sequence>MGRRGRHLCAYHLSARTMQAGEGNTWADAWPGGCFIPVRPLLVQQPDHGKYLD</sequence>
<dbReference type="Proteomes" id="UP000004728">
    <property type="component" value="Unassembled WGS sequence"/>
</dbReference>
<reference evidence="1 2" key="1">
    <citation type="journal article" date="2012" name="J. Bacteriol.">
        <title>Draft Genome Sequence of Novosphingobium nitrogenifigens Y88T.</title>
        <authorList>
            <person name="Strabala T.J."/>
            <person name="Macdonald L."/>
            <person name="Liu V."/>
            <person name="Smit A.M."/>
        </authorList>
    </citation>
    <scope>NUCLEOTIDE SEQUENCE [LARGE SCALE GENOMIC DNA]</scope>
    <source>
        <strain evidence="1 2">DSM 19370</strain>
    </source>
</reference>
<gene>
    <name evidence="1" type="ORF">Y88_3344</name>
</gene>
<evidence type="ECO:0000313" key="2">
    <source>
        <dbReference type="Proteomes" id="UP000004728"/>
    </source>
</evidence>
<comment type="caution">
    <text evidence="1">The sequence shown here is derived from an EMBL/GenBank/DDBJ whole genome shotgun (WGS) entry which is preliminary data.</text>
</comment>
<accession>F1ZBR1</accession>
<evidence type="ECO:0000313" key="1">
    <source>
        <dbReference type="EMBL" id="EGD58014.1"/>
    </source>
</evidence>
<dbReference type="InParanoid" id="F1ZBR1"/>
<dbReference type="AlphaFoldDB" id="F1ZBR1"/>